<feature type="region of interest" description="Disordered" evidence="1">
    <location>
        <begin position="1"/>
        <end position="20"/>
    </location>
</feature>
<evidence type="ECO:0000256" key="1">
    <source>
        <dbReference type="SAM" id="MobiDB-lite"/>
    </source>
</evidence>
<name>A0AAD7DQW0_MYCRO</name>
<evidence type="ECO:0000313" key="2">
    <source>
        <dbReference type="EMBL" id="KAJ7696967.1"/>
    </source>
</evidence>
<gene>
    <name evidence="2" type="ORF">B0H17DRAFT_1177751</name>
</gene>
<dbReference type="EMBL" id="JARKIE010000032">
    <property type="protein sequence ID" value="KAJ7696967.1"/>
    <property type="molecule type" value="Genomic_DNA"/>
</dbReference>
<keyword evidence="3" id="KW-1185">Reference proteome</keyword>
<evidence type="ECO:0000313" key="3">
    <source>
        <dbReference type="Proteomes" id="UP001221757"/>
    </source>
</evidence>
<sequence length="138" mass="14895">MAERTKTAGEERGDRTQGSVTIGDSEIERIEDLGDLRTLRILGIRGRCNRGLERVEGVCRALEERGIRGNGEGIIESAVSKNEVGGRRTSPRPAFPATYTANACSSVTHTHNLVIQTYVAVGVAVAQPSYMACTMDDD</sequence>
<protein>
    <submittedName>
        <fullName evidence="2">Uncharacterized protein</fullName>
    </submittedName>
</protein>
<accession>A0AAD7DQW0</accession>
<proteinExistence type="predicted"/>
<comment type="caution">
    <text evidence="2">The sequence shown here is derived from an EMBL/GenBank/DDBJ whole genome shotgun (WGS) entry which is preliminary data.</text>
</comment>
<dbReference type="AlphaFoldDB" id="A0AAD7DQW0"/>
<reference evidence="2" key="1">
    <citation type="submission" date="2023-03" db="EMBL/GenBank/DDBJ databases">
        <title>Massive genome expansion in bonnet fungi (Mycena s.s.) driven by repeated elements and novel gene families across ecological guilds.</title>
        <authorList>
            <consortium name="Lawrence Berkeley National Laboratory"/>
            <person name="Harder C.B."/>
            <person name="Miyauchi S."/>
            <person name="Viragh M."/>
            <person name="Kuo A."/>
            <person name="Thoen E."/>
            <person name="Andreopoulos B."/>
            <person name="Lu D."/>
            <person name="Skrede I."/>
            <person name="Drula E."/>
            <person name="Henrissat B."/>
            <person name="Morin E."/>
            <person name="Kohler A."/>
            <person name="Barry K."/>
            <person name="LaButti K."/>
            <person name="Morin E."/>
            <person name="Salamov A."/>
            <person name="Lipzen A."/>
            <person name="Mereny Z."/>
            <person name="Hegedus B."/>
            <person name="Baldrian P."/>
            <person name="Stursova M."/>
            <person name="Weitz H."/>
            <person name="Taylor A."/>
            <person name="Grigoriev I.V."/>
            <person name="Nagy L.G."/>
            <person name="Martin F."/>
            <person name="Kauserud H."/>
        </authorList>
    </citation>
    <scope>NUCLEOTIDE SEQUENCE</scope>
    <source>
        <strain evidence="2">CBHHK067</strain>
    </source>
</reference>
<dbReference type="Proteomes" id="UP001221757">
    <property type="component" value="Unassembled WGS sequence"/>
</dbReference>
<organism evidence="2 3">
    <name type="scientific">Mycena rosella</name>
    <name type="common">Pink bonnet</name>
    <name type="synonym">Agaricus rosellus</name>
    <dbReference type="NCBI Taxonomy" id="1033263"/>
    <lineage>
        <taxon>Eukaryota</taxon>
        <taxon>Fungi</taxon>
        <taxon>Dikarya</taxon>
        <taxon>Basidiomycota</taxon>
        <taxon>Agaricomycotina</taxon>
        <taxon>Agaricomycetes</taxon>
        <taxon>Agaricomycetidae</taxon>
        <taxon>Agaricales</taxon>
        <taxon>Marasmiineae</taxon>
        <taxon>Mycenaceae</taxon>
        <taxon>Mycena</taxon>
    </lineage>
</organism>
<feature type="compositionally biased region" description="Basic and acidic residues" evidence="1">
    <location>
        <begin position="1"/>
        <end position="15"/>
    </location>
</feature>